<dbReference type="SUPFAM" id="SSF56801">
    <property type="entry name" value="Acetyl-CoA synthetase-like"/>
    <property type="match status" value="1"/>
</dbReference>
<name>A0ABV8JPM8_9FLAO</name>
<dbReference type="PANTHER" id="PTHR24096">
    <property type="entry name" value="LONG-CHAIN-FATTY-ACID--COA LIGASE"/>
    <property type="match status" value="1"/>
</dbReference>
<evidence type="ECO:0000313" key="3">
    <source>
        <dbReference type="Proteomes" id="UP001595814"/>
    </source>
</evidence>
<accession>A0ABV8JPM8</accession>
<dbReference type="InterPro" id="IPR020845">
    <property type="entry name" value="AMP-binding_CS"/>
</dbReference>
<dbReference type="PANTHER" id="PTHR24096:SF420">
    <property type="entry name" value="LONG-CHAIN-FATTY-ACID--COA LIGASE-RELATED"/>
    <property type="match status" value="1"/>
</dbReference>
<feature type="domain" description="AMP-dependent synthetase/ligase" evidence="1">
    <location>
        <begin position="53"/>
        <end position="426"/>
    </location>
</feature>
<protein>
    <submittedName>
        <fullName evidence="2">Feruloyl-CoA synthase</fullName>
    </submittedName>
</protein>
<dbReference type="PROSITE" id="PS00455">
    <property type="entry name" value="AMP_BINDING"/>
    <property type="match status" value="1"/>
</dbReference>
<organism evidence="2 3">
    <name type="scientific">Euzebyella saccharophila</name>
    <dbReference type="NCBI Taxonomy" id="679664"/>
    <lineage>
        <taxon>Bacteria</taxon>
        <taxon>Pseudomonadati</taxon>
        <taxon>Bacteroidota</taxon>
        <taxon>Flavobacteriia</taxon>
        <taxon>Flavobacteriales</taxon>
        <taxon>Flavobacteriaceae</taxon>
        <taxon>Euzebyella</taxon>
    </lineage>
</organism>
<gene>
    <name evidence="2" type="ORF">ACFOUT_09375</name>
</gene>
<dbReference type="Proteomes" id="UP001595814">
    <property type="component" value="Unassembled WGS sequence"/>
</dbReference>
<sequence length="600" mass="66614">METKQDIAYLEVPTAAIDIEKTTRSDGSILLRSRLPLESYPEKITERLCYWTDKNPEKTLLAQRDADGNWYRLTYAEVWKRMLSVAQYLLDSGADKDHPVVVLSGNSWQHALLALAAQHVGIPFSAISSAYSLKSKDYKKLKHCIELLTPGLVFAQDGQRYQNALNAILGDTPLVVAENAVTGAVLFDELLGVPPTKSVQQAHAALTEHTIAKILFTSGSTGMPKGVINTQGNLSCNLQQITQTYPFMSNGGLHLIDWLPWSHTFGGNHNFGLVFYNGGTLYIDEGNPTPAGTEITVKNLREIAPTVYFNVPKGFEELVVQLDRDEALCSLFFSKLKMLFFGGASLSQHVRDRLDALAMRTVGKRILISSGYGMTEACPSTMFNTRYDQLSGNLGVPVPGISAKLMPCDDAFEVRFKGPNLTPGYWRDDLQTENAFDEEGYFKSGDALKLQDVEDANQGLVFDGRITENFKLNTGTWVNVGLLRTQLMNESNGLIKDVVLTGYDQSFVGALLFLDANMRQQMTLEELPLRLIEVMTAIFKRNTGASTFIKRALIANFEPSAKRGEVTEKGSINQRAVLTQRKDWVAKIYQEPSVPEILEI</sequence>
<dbReference type="Pfam" id="PF23562">
    <property type="entry name" value="AMP-binding_C_3"/>
    <property type="match status" value="1"/>
</dbReference>
<comment type="caution">
    <text evidence="2">The sequence shown here is derived from an EMBL/GenBank/DDBJ whole genome shotgun (WGS) entry which is preliminary data.</text>
</comment>
<evidence type="ECO:0000313" key="2">
    <source>
        <dbReference type="EMBL" id="MFC4096086.1"/>
    </source>
</evidence>
<dbReference type="Gene3D" id="3.40.50.12780">
    <property type="entry name" value="N-terminal domain of ligase-like"/>
    <property type="match status" value="1"/>
</dbReference>
<dbReference type="RefSeq" id="WP_225621070.1">
    <property type="nucleotide sequence ID" value="NZ_JACYFJ010000001.1"/>
</dbReference>
<dbReference type="EMBL" id="JBHSAW010000004">
    <property type="protein sequence ID" value="MFC4096086.1"/>
    <property type="molecule type" value="Genomic_DNA"/>
</dbReference>
<proteinExistence type="predicted"/>
<dbReference type="InterPro" id="IPR000873">
    <property type="entry name" value="AMP-dep_synth/lig_dom"/>
</dbReference>
<dbReference type="InterPro" id="IPR042099">
    <property type="entry name" value="ANL_N_sf"/>
</dbReference>
<evidence type="ECO:0000259" key="1">
    <source>
        <dbReference type="Pfam" id="PF00501"/>
    </source>
</evidence>
<dbReference type="Pfam" id="PF00501">
    <property type="entry name" value="AMP-binding"/>
    <property type="match status" value="1"/>
</dbReference>
<reference evidence="3" key="1">
    <citation type="journal article" date="2019" name="Int. J. Syst. Evol. Microbiol.">
        <title>The Global Catalogue of Microorganisms (GCM) 10K type strain sequencing project: providing services to taxonomists for standard genome sequencing and annotation.</title>
        <authorList>
            <consortium name="The Broad Institute Genomics Platform"/>
            <consortium name="The Broad Institute Genome Sequencing Center for Infectious Disease"/>
            <person name="Wu L."/>
            <person name="Ma J."/>
        </authorList>
    </citation>
    <scope>NUCLEOTIDE SEQUENCE [LARGE SCALE GENOMIC DNA]</scope>
    <source>
        <strain evidence="3">CECT 7477</strain>
    </source>
</reference>
<keyword evidence="3" id="KW-1185">Reference proteome</keyword>